<comment type="function">
    <text evidence="7">Involved in lipopolysaccharide (LPS) biosynthesis. Catalyzes the transfer of 3-deoxy-D-manno-octulosonate (Kdo) residue(s) from CMP-Kdo to lipid IV(A), the tetraacyldisaccharide-1,4'-bisphosphate precursor of lipid A.</text>
</comment>
<dbReference type="InterPro" id="IPR038107">
    <property type="entry name" value="Glycos_transf_N_sf"/>
</dbReference>
<proteinExistence type="inferred from homology"/>
<dbReference type="SUPFAM" id="SSF53756">
    <property type="entry name" value="UDP-Glycosyltransferase/glycogen phosphorylase"/>
    <property type="match status" value="1"/>
</dbReference>
<evidence type="ECO:0000256" key="6">
    <source>
        <dbReference type="ARBA" id="ARBA00049183"/>
    </source>
</evidence>
<dbReference type="PANTHER" id="PTHR42755">
    <property type="entry name" value="3-DEOXY-MANNO-OCTULOSONATE CYTIDYLYLTRANSFERASE"/>
    <property type="match status" value="1"/>
</dbReference>
<evidence type="ECO:0000256" key="4">
    <source>
        <dbReference type="ARBA" id="ARBA00022679"/>
    </source>
</evidence>
<dbReference type="RefSeq" id="WP_264499724.1">
    <property type="nucleotide sequence ID" value="NZ_JAPDDS010000001.1"/>
</dbReference>
<comment type="subcellular location">
    <subcellularLocation>
        <location evidence="7">Cell membrane</location>
    </subcellularLocation>
</comment>
<keyword evidence="7" id="KW-1003">Cell membrane</keyword>
<evidence type="ECO:0000259" key="8">
    <source>
        <dbReference type="Pfam" id="PF04413"/>
    </source>
</evidence>
<sequence>MFFTLVLAIYRLLLPVYLLVAMPGWLVRMGQRGGFGSGLRERFSIYKPPLEDEPCGQVHLHSVSVGETMIAVKLIRAWQTREPGKRFVLAVGTATGHAVGVEAALPGVRVTYAPVDFRLCVKRYLDRFEPAQIVLVEGEMWPHLMLACGKRDIPVRLVNARMSPRSERRYRKLAPVVSPLFSKLNLVAAQEAADLGRWSALGVAEDRIFVSGSSKFDPGAAAKPTQRPEFAAMLEAFGKDRPVVLAASTHAGEEAWLGKVVRETGALFAVVPRHAERRAEVKADLEKEAFKVVLRSAFELPSHAADACLVIDSTGELRDWTAHATVVVIGKTILGTGGQNPAEAIMARRPLLFGPHMENFEPLASSLVAAGGAVRFRDAAEFRDALERLLRDEALRKSSCDAAAGVLQGHDGATARILDLLEKPPIYWRKRINFG</sequence>
<keyword evidence="7" id="KW-0448">Lipopolysaccharide biosynthesis</keyword>
<reference evidence="9 10" key="1">
    <citation type="submission" date="2022-10" db="EMBL/GenBank/DDBJ databases">
        <title>Luteolibacter flavescens strain MCCC 1K03193, whole genome shotgun sequencing project.</title>
        <authorList>
            <person name="Zhao G."/>
            <person name="Shen L."/>
        </authorList>
    </citation>
    <scope>NUCLEOTIDE SEQUENCE [LARGE SCALE GENOMIC DNA]</scope>
    <source>
        <strain evidence="9 10">MCCC 1K03193</strain>
    </source>
</reference>
<keyword evidence="10" id="KW-1185">Reference proteome</keyword>
<protein>
    <recommendedName>
        <fullName evidence="3 7">3-deoxy-D-manno-octulosonic acid transferase</fullName>
        <shortName evidence="7">Kdo transferase</shortName>
        <ecNumber evidence="2 7">2.4.99.12</ecNumber>
    </recommendedName>
    <alternativeName>
        <fullName evidence="5 7">Lipid IV(A) 3-deoxy-D-manno-octulosonic acid transferase</fullName>
    </alternativeName>
</protein>
<evidence type="ECO:0000256" key="3">
    <source>
        <dbReference type="ARBA" id="ARBA00019077"/>
    </source>
</evidence>
<comment type="pathway">
    <text evidence="1 7">Bacterial outer membrane biogenesis; LPS core biosynthesis.</text>
</comment>
<keyword evidence="7" id="KW-0472">Membrane</keyword>
<dbReference type="EC" id="2.4.99.12" evidence="2 7"/>
<dbReference type="PANTHER" id="PTHR42755:SF1">
    <property type="entry name" value="3-DEOXY-D-MANNO-OCTULOSONIC ACID TRANSFERASE, MITOCHONDRIAL-RELATED"/>
    <property type="match status" value="1"/>
</dbReference>
<evidence type="ECO:0000256" key="1">
    <source>
        <dbReference type="ARBA" id="ARBA00004713"/>
    </source>
</evidence>
<evidence type="ECO:0000313" key="9">
    <source>
        <dbReference type="EMBL" id="MCW1883765.1"/>
    </source>
</evidence>
<dbReference type="Pfam" id="PF04413">
    <property type="entry name" value="Glycos_transf_N"/>
    <property type="match status" value="1"/>
</dbReference>
<comment type="caution">
    <text evidence="9">The sequence shown here is derived from an EMBL/GenBank/DDBJ whole genome shotgun (WGS) entry which is preliminary data.</text>
</comment>
<feature type="domain" description="3-deoxy-D-manno-octulosonic-acid transferase N-terminal" evidence="8">
    <location>
        <begin position="38"/>
        <end position="217"/>
    </location>
</feature>
<dbReference type="Gene3D" id="3.40.50.2000">
    <property type="entry name" value="Glycogen Phosphorylase B"/>
    <property type="match status" value="1"/>
</dbReference>
<dbReference type="Proteomes" id="UP001207930">
    <property type="component" value="Unassembled WGS sequence"/>
</dbReference>
<accession>A0ABT3FLB4</accession>
<comment type="catalytic activity">
    <reaction evidence="6 7">
        <text>lipid IVA (E. coli) + CMP-3-deoxy-beta-D-manno-octulosonate = alpha-Kdo-(2-&gt;6)-lipid IVA (E. coli) + CMP + H(+)</text>
        <dbReference type="Rhea" id="RHEA:28066"/>
        <dbReference type="ChEBI" id="CHEBI:15378"/>
        <dbReference type="ChEBI" id="CHEBI:58603"/>
        <dbReference type="ChEBI" id="CHEBI:60364"/>
        <dbReference type="ChEBI" id="CHEBI:60377"/>
        <dbReference type="ChEBI" id="CHEBI:85987"/>
        <dbReference type="EC" id="2.4.99.12"/>
    </reaction>
</comment>
<evidence type="ECO:0000256" key="2">
    <source>
        <dbReference type="ARBA" id="ARBA00012621"/>
    </source>
</evidence>
<dbReference type="InterPro" id="IPR007507">
    <property type="entry name" value="Glycos_transf_N"/>
</dbReference>
<evidence type="ECO:0000256" key="5">
    <source>
        <dbReference type="ARBA" id="ARBA00031445"/>
    </source>
</evidence>
<comment type="similarity">
    <text evidence="7">Belongs to the glycosyltransferase group 1 family.</text>
</comment>
<dbReference type="InterPro" id="IPR039901">
    <property type="entry name" value="Kdotransferase"/>
</dbReference>
<organism evidence="9 10">
    <name type="scientific">Luteolibacter flavescens</name>
    <dbReference type="NCBI Taxonomy" id="1859460"/>
    <lineage>
        <taxon>Bacteria</taxon>
        <taxon>Pseudomonadati</taxon>
        <taxon>Verrucomicrobiota</taxon>
        <taxon>Verrucomicrobiia</taxon>
        <taxon>Verrucomicrobiales</taxon>
        <taxon>Verrucomicrobiaceae</taxon>
        <taxon>Luteolibacter</taxon>
    </lineage>
</organism>
<gene>
    <name evidence="9" type="ORF">OKA04_03430</name>
</gene>
<dbReference type="EMBL" id="JAPDDS010000001">
    <property type="protein sequence ID" value="MCW1883765.1"/>
    <property type="molecule type" value="Genomic_DNA"/>
</dbReference>
<keyword evidence="4 7" id="KW-0808">Transferase</keyword>
<name>A0ABT3FLB4_9BACT</name>
<dbReference type="Gene3D" id="3.40.50.11720">
    <property type="entry name" value="3-Deoxy-D-manno-octulosonic-acid transferase, N-terminal domain"/>
    <property type="match status" value="1"/>
</dbReference>
<evidence type="ECO:0000313" key="10">
    <source>
        <dbReference type="Proteomes" id="UP001207930"/>
    </source>
</evidence>
<evidence type="ECO:0000256" key="7">
    <source>
        <dbReference type="RuleBase" id="RU365103"/>
    </source>
</evidence>